<name>A0A0L0MWK0_TOLOC</name>
<dbReference type="STRING" id="1163406.A0A0L0MWK0"/>
<organism evidence="2 3">
    <name type="scientific">Tolypocladium ophioglossoides (strain CBS 100239)</name>
    <name type="common">Snaketongue truffleclub</name>
    <name type="synonym">Elaphocordyceps ophioglossoides</name>
    <dbReference type="NCBI Taxonomy" id="1163406"/>
    <lineage>
        <taxon>Eukaryota</taxon>
        <taxon>Fungi</taxon>
        <taxon>Dikarya</taxon>
        <taxon>Ascomycota</taxon>
        <taxon>Pezizomycotina</taxon>
        <taxon>Sordariomycetes</taxon>
        <taxon>Hypocreomycetidae</taxon>
        <taxon>Hypocreales</taxon>
        <taxon>Ophiocordycipitaceae</taxon>
        <taxon>Tolypocladium</taxon>
    </lineage>
</organism>
<comment type="caution">
    <text evidence="2">The sequence shown here is derived from an EMBL/GenBank/DDBJ whole genome shotgun (WGS) entry which is preliminary data.</text>
</comment>
<protein>
    <recommendedName>
        <fullName evidence="4">Protein kinase domain-containing protein</fullName>
    </recommendedName>
</protein>
<feature type="compositionally biased region" description="Acidic residues" evidence="1">
    <location>
        <begin position="161"/>
        <end position="170"/>
    </location>
</feature>
<feature type="compositionally biased region" description="Basic and acidic residues" evidence="1">
    <location>
        <begin position="182"/>
        <end position="191"/>
    </location>
</feature>
<reference evidence="2 3" key="1">
    <citation type="journal article" date="2015" name="BMC Genomics">
        <title>The genome of the truffle-parasite Tolypocladium ophioglossoides and the evolution of antifungal peptaibiotics.</title>
        <authorList>
            <person name="Quandt C.A."/>
            <person name="Bushley K.E."/>
            <person name="Spatafora J.W."/>
        </authorList>
    </citation>
    <scope>NUCLEOTIDE SEQUENCE [LARGE SCALE GENOMIC DNA]</scope>
    <source>
        <strain evidence="2 3">CBS 100239</strain>
    </source>
</reference>
<keyword evidence="3" id="KW-1185">Reference proteome</keyword>
<gene>
    <name evidence="2" type="ORF">TOPH_09131</name>
</gene>
<evidence type="ECO:0000256" key="1">
    <source>
        <dbReference type="SAM" id="MobiDB-lite"/>
    </source>
</evidence>
<evidence type="ECO:0008006" key="4">
    <source>
        <dbReference type="Google" id="ProtNLM"/>
    </source>
</evidence>
<sequence>MALTQVFYYMVRCGVAYGYVAAGKCLVLLHIDRADLQTLYYHLCVPDEEVTAETSAEGWASQASHTAVAQLASFCLLSLRSEALKGEALDAALLEAEKELKEWGTPYDDAAQLHGGDGADSSSTTSSSGSDGSDFKLEASPATRKYPLRSRSSCKTAEVLGGEDDEEDEDGGGRDLSQIRTRNKEGARKQGEGAPDARTPGMMAEVQRSSRAVRAEGVYHGDERGPNRLWNEERRSVMLIDFDRATGLPASKHK</sequence>
<dbReference type="Proteomes" id="UP000036947">
    <property type="component" value="Unassembled WGS sequence"/>
</dbReference>
<dbReference type="OrthoDB" id="4922377at2759"/>
<proteinExistence type="predicted"/>
<evidence type="ECO:0000313" key="3">
    <source>
        <dbReference type="Proteomes" id="UP000036947"/>
    </source>
</evidence>
<feature type="region of interest" description="Disordered" evidence="1">
    <location>
        <begin position="107"/>
        <end position="203"/>
    </location>
</feature>
<feature type="compositionally biased region" description="Low complexity" evidence="1">
    <location>
        <begin position="119"/>
        <end position="132"/>
    </location>
</feature>
<dbReference type="EMBL" id="LFRF01000066">
    <property type="protein sequence ID" value="KND86242.1"/>
    <property type="molecule type" value="Genomic_DNA"/>
</dbReference>
<evidence type="ECO:0000313" key="2">
    <source>
        <dbReference type="EMBL" id="KND86242.1"/>
    </source>
</evidence>
<dbReference type="AlphaFoldDB" id="A0A0L0MWK0"/>
<accession>A0A0L0MWK0</accession>